<dbReference type="Gene3D" id="3.40.50.720">
    <property type="entry name" value="NAD(P)-binding Rossmann-like Domain"/>
    <property type="match status" value="1"/>
</dbReference>
<dbReference type="EMBL" id="JAGPNK010000001">
    <property type="protein sequence ID" value="KAH7327723.1"/>
    <property type="molecule type" value="Genomic_DNA"/>
</dbReference>
<keyword evidence="5" id="KW-1185">Reference proteome</keyword>
<gene>
    <name evidence="4" type="ORF">B0I35DRAFT_345540</name>
</gene>
<dbReference type="PANTHER" id="PTHR42748">
    <property type="entry name" value="NITROGEN METABOLITE REPRESSION PROTEIN NMRA FAMILY MEMBER"/>
    <property type="match status" value="1"/>
</dbReference>
<dbReference type="InterPro" id="IPR036291">
    <property type="entry name" value="NAD(P)-bd_dom_sf"/>
</dbReference>
<comment type="similarity">
    <text evidence="1">Belongs to the NmrA-type oxidoreductase family.</text>
</comment>
<reference evidence="4" key="1">
    <citation type="journal article" date="2021" name="Nat. Commun.">
        <title>Genetic determinants of endophytism in the Arabidopsis root mycobiome.</title>
        <authorList>
            <person name="Mesny F."/>
            <person name="Miyauchi S."/>
            <person name="Thiergart T."/>
            <person name="Pickel B."/>
            <person name="Atanasova L."/>
            <person name="Karlsson M."/>
            <person name="Huettel B."/>
            <person name="Barry K.W."/>
            <person name="Haridas S."/>
            <person name="Chen C."/>
            <person name="Bauer D."/>
            <person name="Andreopoulos W."/>
            <person name="Pangilinan J."/>
            <person name="LaButti K."/>
            <person name="Riley R."/>
            <person name="Lipzen A."/>
            <person name="Clum A."/>
            <person name="Drula E."/>
            <person name="Henrissat B."/>
            <person name="Kohler A."/>
            <person name="Grigoriev I.V."/>
            <person name="Martin F.M."/>
            <person name="Hacquard S."/>
        </authorList>
    </citation>
    <scope>NUCLEOTIDE SEQUENCE</scope>
    <source>
        <strain evidence="4">MPI-CAGE-CH-0235</strain>
    </source>
</reference>
<name>A0A8K0T0N8_9HYPO</name>
<protein>
    <submittedName>
        <fullName evidence="4">NmrA-like family protein</fullName>
    </submittedName>
</protein>
<evidence type="ECO:0000313" key="4">
    <source>
        <dbReference type="EMBL" id="KAH7327723.1"/>
    </source>
</evidence>
<dbReference type="Proteomes" id="UP000813444">
    <property type="component" value="Unassembled WGS sequence"/>
</dbReference>
<dbReference type="Pfam" id="PF05368">
    <property type="entry name" value="NmrA"/>
    <property type="match status" value="1"/>
</dbReference>
<feature type="domain" description="NmrA-like" evidence="3">
    <location>
        <begin position="5"/>
        <end position="242"/>
    </location>
</feature>
<dbReference type="AlphaFoldDB" id="A0A8K0T0N8"/>
<comment type="caution">
    <text evidence="4">The sequence shown here is derived from an EMBL/GenBank/DDBJ whole genome shotgun (WGS) entry which is preliminary data.</text>
</comment>
<accession>A0A8K0T0N8</accession>
<dbReference type="InterPro" id="IPR051164">
    <property type="entry name" value="NmrA-like_oxidored"/>
</dbReference>
<sequence>MATYLITQATGGQSQAVIAHLLKAGVKIHALVRNPDKANDLLKQPGVTIFKGETNNVEDVLAAAQGCKGAFLNTYPIPELEVQQAKAATEACRRAGVESVVLATTMYTDDKSFWDNELTKQHQLHGYYQSKHAIEAIVREAGFTYTILRAGFIHFDYFLPNVLPNYPWLHSHGELRHAFDEGRGILHTDADDIGKYAAAALLNPAKFGGQEIELGNEAITPSQAADILTRVSGRTIPVRKLDDAEFSEAIKTYYPLWWHRYSNHKDWAGADVVAKEVQEKFGIPFTSFEDAIKRDKARLLETLPKLDG</sequence>
<evidence type="ECO:0000313" key="5">
    <source>
        <dbReference type="Proteomes" id="UP000813444"/>
    </source>
</evidence>
<dbReference type="PANTHER" id="PTHR42748:SF7">
    <property type="entry name" value="NMRA LIKE REDOX SENSOR 1-RELATED"/>
    <property type="match status" value="1"/>
</dbReference>
<evidence type="ECO:0000259" key="3">
    <source>
        <dbReference type="Pfam" id="PF05368"/>
    </source>
</evidence>
<dbReference type="GO" id="GO:0005634">
    <property type="term" value="C:nucleus"/>
    <property type="evidence" value="ECO:0007669"/>
    <property type="project" value="TreeGrafter"/>
</dbReference>
<keyword evidence="2" id="KW-0521">NADP</keyword>
<dbReference type="InterPro" id="IPR008030">
    <property type="entry name" value="NmrA-like"/>
</dbReference>
<dbReference type="OrthoDB" id="3358371at2759"/>
<proteinExistence type="inferred from homology"/>
<evidence type="ECO:0000256" key="1">
    <source>
        <dbReference type="ARBA" id="ARBA00006328"/>
    </source>
</evidence>
<dbReference type="SUPFAM" id="SSF51735">
    <property type="entry name" value="NAD(P)-binding Rossmann-fold domains"/>
    <property type="match status" value="1"/>
</dbReference>
<organism evidence="4 5">
    <name type="scientific">Stachybotrys elegans</name>
    <dbReference type="NCBI Taxonomy" id="80388"/>
    <lineage>
        <taxon>Eukaryota</taxon>
        <taxon>Fungi</taxon>
        <taxon>Dikarya</taxon>
        <taxon>Ascomycota</taxon>
        <taxon>Pezizomycotina</taxon>
        <taxon>Sordariomycetes</taxon>
        <taxon>Hypocreomycetidae</taxon>
        <taxon>Hypocreales</taxon>
        <taxon>Stachybotryaceae</taxon>
        <taxon>Stachybotrys</taxon>
    </lineage>
</organism>
<evidence type="ECO:0000256" key="2">
    <source>
        <dbReference type="ARBA" id="ARBA00022857"/>
    </source>
</evidence>